<dbReference type="Proteomes" id="UP000679950">
    <property type="component" value="Unassembled WGS sequence"/>
</dbReference>
<dbReference type="CDD" id="cd16342">
    <property type="entry name" value="FusC_FusB"/>
    <property type="match status" value="1"/>
</dbReference>
<dbReference type="InterPro" id="IPR038344">
    <property type="entry name" value="EF-G_N_sf"/>
</dbReference>
<dbReference type="InterPro" id="IPR032330">
    <property type="entry name" value="EF-G-binding_C"/>
</dbReference>
<keyword evidence="4" id="KW-1185">Reference proteome</keyword>
<keyword evidence="3" id="KW-0251">Elongation factor</keyword>
<dbReference type="GO" id="GO:0003746">
    <property type="term" value="F:translation elongation factor activity"/>
    <property type="evidence" value="ECO:0007669"/>
    <property type="project" value="UniProtKB-KW"/>
</dbReference>
<accession>A0ABQ4KN66</accession>
<dbReference type="RefSeq" id="WP_212967243.1">
    <property type="nucleotide sequence ID" value="NZ_BORB01000043.1"/>
</dbReference>
<name>A0ABQ4KN66_9BACI</name>
<reference evidence="3 4" key="1">
    <citation type="submission" date="2021-03" db="EMBL/GenBank/DDBJ databases">
        <title>Antimicrobial resistance genes in bacteria isolated from Japanese honey, and their potential for conferring macrolide and lincosamide resistance in the American foulbrood pathogen Paenibacillus larvae.</title>
        <authorList>
            <person name="Okamoto M."/>
            <person name="Kumagai M."/>
            <person name="Kanamori H."/>
            <person name="Takamatsu D."/>
        </authorList>
    </citation>
    <scope>NUCLEOTIDE SEQUENCE [LARGE SCALE GENOMIC DNA]</scope>
    <source>
        <strain evidence="3 4">J8TS2</strain>
    </source>
</reference>
<dbReference type="EMBL" id="BORB01000043">
    <property type="protein sequence ID" value="GIN59388.1"/>
    <property type="molecule type" value="Genomic_DNA"/>
</dbReference>
<feature type="domain" description="Elongation factor G-binding protein N-terminal" evidence="1">
    <location>
        <begin position="10"/>
        <end position="92"/>
    </location>
</feature>
<evidence type="ECO:0000259" key="1">
    <source>
        <dbReference type="Pfam" id="PF07299"/>
    </source>
</evidence>
<keyword evidence="3" id="KW-0648">Protein biosynthesis</keyword>
<dbReference type="Pfam" id="PF16571">
    <property type="entry name" value="FBP_C"/>
    <property type="match status" value="1"/>
</dbReference>
<comment type="caution">
    <text evidence="3">The sequence shown here is derived from an EMBL/GenBank/DDBJ whole genome shotgun (WGS) entry which is preliminary data.</text>
</comment>
<gene>
    <name evidence="3" type="ORF">J8TS2_37070</name>
</gene>
<protein>
    <submittedName>
        <fullName evidence="3">Elongation factor G-binding protein</fullName>
    </submittedName>
</protein>
<evidence type="ECO:0000259" key="2">
    <source>
        <dbReference type="Pfam" id="PF16571"/>
    </source>
</evidence>
<sequence>MTSHIKIEAFIRSDQYQFIKFQVKNLVHAHATVNDPNVLKAVKYGAFDKVIDLFPEIHEQQQAIFNKITEIEEEQQAEQYLTELKEYVIPFKTITEKTVSKLFPKAKKLKLPSLDEVDPRELTYLGWYDIRSEKKFLIFNYKGKLLGIHGTIRQPTKGICALCNGHEEVGLFMANVKSGKETYTNRGNYICVDSLTCNQNLRSLDKLEQFIELVKK</sequence>
<feature type="domain" description="Elongation factor G-binding protein C-terminal treble-clef zinc-finger" evidence="2">
    <location>
        <begin position="105"/>
        <end position="207"/>
    </location>
</feature>
<evidence type="ECO:0000313" key="4">
    <source>
        <dbReference type="Proteomes" id="UP000679950"/>
    </source>
</evidence>
<dbReference type="InterPro" id="IPR010841">
    <property type="entry name" value="EF-G-binding_N"/>
</dbReference>
<proteinExistence type="predicted"/>
<dbReference type="Gene3D" id="1.20.1280.250">
    <property type="match status" value="1"/>
</dbReference>
<dbReference type="Pfam" id="PF07299">
    <property type="entry name" value="EF-G-binding_N"/>
    <property type="match status" value="1"/>
</dbReference>
<organism evidence="3 4">
    <name type="scientific">Lederbergia ruris</name>
    <dbReference type="NCBI Taxonomy" id="217495"/>
    <lineage>
        <taxon>Bacteria</taxon>
        <taxon>Bacillati</taxon>
        <taxon>Bacillota</taxon>
        <taxon>Bacilli</taxon>
        <taxon>Bacillales</taxon>
        <taxon>Bacillaceae</taxon>
        <taxon>Lederbergia</taxon>
    </lineage>
</organism>
<evidence type="ECO:0000313" key="3">
    <source>
        <dbReference type="EMBL" id="GIN59388.1"/>
    </source>
</evidence>